<reference evidence="1 2" key="1">
    <citation type="submission" date="2016-03" db="EMBL/GenBank/DDBJ databases">
        <title>Acetic acid bacteria sequencing.</title>
        <authorList>
            <person name="Brandt J."/>
            <person name="Jakob F."/>
            <person name="Vogel R.F."/>
        </authorList>
    </citation>
    <scope>NUCLEOTIDE SEQUENCE [LARGE SCALE GENOMIC DNA]</scope>
    <source>
        <strain evidence="1 2">TMW2.1153</strain>
    </source>
</reference>
<dbReference type="Proteomes" id="UP000188937">
    <property type="component" value="Chromosome"/>
</dbReference>
<name>A0A1U9KGI5_ACEAC</name>
<dbReference type="STRING" id="435.A0U92_09065"/>
<protein>
    <submittedName>
        <fullName evidence="1">Uncharacterized protein</fullName>
    </submittedName>
</protein>
<evidence type="ECO:0000313" key="2">
    <source>
        <dbReference type="Proteomes" id="UP000188937"/>
    </source>
</evidence>
<gene>
    <name evidence="1" type="ORF">A0U92_09065</name>
</gene>
<accession>A0A1U9KGI5</accession>
<dbReference type="AlphaFoldDB" id="A0A1U9KGI5"/>
<evidence type="ECO:0000313" key="1">
    <source>
        <dbReference type="EMBL" id="AQS84900.1"/>
    </source>
</evidence>
<proteinExistence type="predicted"/>
<dbReference type="EMBL" id="CP014692">
    <property type="protein sequence ID" value="AQS84900.1"/>
    <property type="molecule type" value="Genomic_DNA"/>
</dbReference>
<dbReference type="KEGG" id="aace:A0U92_09065"/>
<sequence>MVKQRFCLAGQAVQSALRQAMILEGKNSSDFNDLLWIMAQESGGVVDTRNGVSTARGLFELLKAQYY</sequence>
<organism evidence="1 2">
    <name type="scientific">Acetobacter aceti</name>
    <dbReference type="NCBI Taxonomy" id="435"/>
    <lineage>
        <taxon>Bacteria</taxon>
        <taxon>Pseudomonadati</taxon>
        <taxon>Pseudomonadota</taxon>
        <taxon>Alphaproteobacteria</taxon>
        <taxon>Acetobacterales</taxon>
        <taxon>Acetobacteraceae</taxon>
        <taxon>Acetobacter</taxon>
        <taxon>Acetobacter subgen. Acetobacter</taxon>
    </lineage>
</organism>
<keyword evidence="2" id="KW-1185">Reference proteome</keyword>